<evidence type="ECO:0000256" key="9">
    <source>
        <dbReference type="ARBA" id="ARBA00023329"/>
    </source>
</evidence>
<keyword evidence="8 10" id="KW-0472">Membrane</keyword>
<dbReference type="PANTHER" id="PTHR10635:SF0">
    <property type="entry name" value="COATOMER SUBUNIT BETA"/>
    <property type="match status" value="1"/>
</dbReference>
<dbReference type="PANTHER" id="PTHR10635">
    <property type="entry name" value="COATOMER SUBUNIT BETA"/>
    <property type="match status" value="1"/>
</dbReference>
<dbReference type="FunFam" id="1.25.10.10:FF:000451">
    <property type="entry name" value="Coatomer subunit beta"/>
    <property type="match status" value="1"/>
</dbReference>
<comment type="subcellular location">
    <subcellularLocation>
        <location evidence="10">Cytoplasm</location>
    </subcellularLocation>
    <subcellularLocation>
        <location evidence="1 10">Golgi apparatus membrane</location>
        <topology evidence="1 10">Peripheral membrane protein</topology>
        <orientation evidence="1 10">Cytoplasmic side</orientation>
    </subcellularLocation>
    <subcellularLocation>
        <location evidence="10">Cytoplasmic vesicle</location>
        <location evidence="10">COPI-coated vesicle membrane</location>
        <topology evidence="10">Peripheral membrane protein</topology>
        <orientation evidence="10">Cytoplasmic side</orientation>
    </subcellularLocation>
</comment>
<keyword evidence="15" id="KW-1185">Reference proteome</keyword>
<evidence type="ECO:0000313" key="15">
    <source>
        <dbReference type="Proteomes" id="UP001342314"/>
    </source>
</evidence>
<keyword evidence="3 10" id="KW-0963">Cytoplasm</keyword>
<dbReference type="Proteomes" id="UP001342314">
    <property type="component" value="Unassembled WGS sequence"/>
</dbReference>
<dbReference type="PIRSF" id="PIRSF005727">
    <property type="entry name" value="Coatomer_beta_subunit"/>
    <property type="match status" value="1"/>
</dbReference>
<keyword evidence="4" id="KW-0677">Repeat</keyword>
<evidence type="ECO:0000313" key="14">
    <source>
        <dbReference type="EMBL" id="GJN87097.1"/>
    </source>
</evidence>
<proteinExistence type="predicted"/>
<evidence type="ECO:0000256" key="2">
    <source>
        <dbReference type="ARBA" id="ARBA00022448"/>
    </source>
</evidence>
<evidence type="ECO:0000256" key="8">
    <source>
        <dbReference type="ARBA" id="ARBA00023136"/>
    </source>
</evidence>
<comment type="subunit">
    <text evidence="10">Oligomeric complex that consists of at least the alpha, beta, beta', gamma, delta, epsilon and zeta subunits.</text>
</comment>
<evidence type="ECO:0000259" key="13">
    <source>
        <dbReference type="Pfam" id="PF14806"/>
    </source>
</evidence>
<dbReference type="Pfam" id="PF01602">
    <property type="entry name" value="Adaptin_N"/>
    <property type="match status" value="1"/>
</dbReference>
<dbReference type="GO" id="GO:0030126">
    <property type="term" value="C:COPI vesicle coat"/>
    <property type="evidence" value="ECO:0007669"/>
    <property type="project" value="InterPro"/>
</dbReference>
<evidence type="ECO:0000256" key="6">
    <source>
        <dbReference type="ARBA" id="ARBA00022927"/>
    </source>
</evidence>
<evidence type="ECO:0000256" key="3">
    <source>
        <dbReference type="ARBA" id="ARBA00022490"/>
    </source>
</evidence>
<dbReference type="EMBL" id="BQKY01000001">
    <property type="protein sequence ID" value="GJN87097.1"/>
    <property type="molecule type" value="Genomic_DNA"/>
</dbReference>
<dbReference type="InterPro" id="IPR011710">
    <property type="entry name" value="Coatomer_bsu_C"/>
</dbReference>
<organism evidence="14 15">
    <name type="scientific">Rhodotorula paludigena</name>
    <dbReference type="NCBI Taxonomy" id="86838"/>
    <lineage>
        <taxon>Eukaryota</taxon>
        <taxon>Fungi</taxon>
        <taxon>Dikarya</taxon>
        <taxon>Basidiomycota</taxon>
        <taxon>Pucciniomycotina</taxon>
        <taxon>Microbotryomycetes</taxon>
        <taxon>Sporidiobolales</taxon>
        <taxon>Sporidiobolaceae</taxon>
        <taxon>Rhodotorula</taxon>
    </lineage>
</organism>
<dbReference type="InterPro" id="IPR016024">
    <property type="entry name" value="ARM-type_fold"/>
</dbReference>
<keyword evidence="9 10" id="KW-0968">Cytoplasmic vesicle</keyword>
<dbReference type="GO" id="GO:0006888">
    <property type="term" value="P:endoplasmic reticulum to Golgi vesicle-mediated transport"/>
    <property type="evidence" value="ECO:0007669"/>
    <property type="project" value="TreeGrafter"/>
</dbReference>
<dbReference type="InterPro" id="IPR011989">
    <property type="entry name" value="ARM-like"/>
</dbReference>
<feature type="domain" description="Coatomer beta subunit appendage platform" evidence="13">
    <location>
        <begin position="840"/>
        <end position="967"/>
    </location>
</feature>
<dbReference type="Pfam" id="PF14806">
    <property type="entry name" value="Coatomer_b_Cpla"/>
    <property type="match status" value="1"/>
</dbReference>
<evidence type="ECO:0000259" key="12">
    <source>
        <dbReference type="Pfam" id="PF07718"/>
    </source>
</evidence>
<comment type="caution">
    <text evidence="14">The sequence shown here is derived from an EMBL/GenBank/DDBJ whole genome shotgun (WGS) entry which is preliminary data.</text>
</comment>
<keyword evidence="5 10" id="KW-0931">ER-Golgi transport</keyword>
<dbReference type="GO" id="GO:0000139">
    <property type="term" value="C:Golgi membrane"/>
    <property type="evidence" value="ECO:0007669"/>
    <property type="project" value="UniProtKB-SubCell"/>
</dbReference>
<dbReference type="GO" id="GO:0006891">
    <property type="term" value="P:intra-Golgi vesicle-mediated transport"/>
    <property type="evidence" value="ECO:0007669"/>
    <property type="project" value="TreeGrafter"/>
</dbReference>
<dbReference type="GO" id="GO:0006886">
    <property type="term" value="P:intracellular protein transport"/>
    <property type="evidence" value="ECO:0007669"/>
    <property type="project" value="InterPro"/>
</dbReference>
<dbReference type="Gene3D" id="1.25.10.10">
    <property type="entry name" value="Leucine-rich Repeat Variant"/>
    <property type="match status" value="1"/>
</dbReference>
<evidence type="ECO:0000256" key="10">
    <source>
        <dbReference type="PIRNR" id="PIRNR005727"/>
    </source>
</evidence>
<keyword evidence="2 10" id="KW-0813">Transport</keyword>
<dbReference type="SUPFAM" id="SSF48371">
    <property type="entry name" value="ARM repeat"/>
    <property type="match status" value="1"/>
</dbReference>
<dbReference type="Pfam" id="PF07718">
    <property type="entry name" value="Coatamer_beta_C"/>
    <property type="match status" value="1"/>
</dbReference>
<dbReference type="InterPro" id="IPR016460">
    <property type="entry name" value="COPB1"/>
</dbReference>
<comment type="function">
    <text evidence="10">The coatomer is a cytosolic protein complex that binds to dilysine motifs and reversibly associates with Golgi non-clathrin-coated vesicles, which further mediate biosynthetic protein transport from the ER, via the Golgi up to the trans Golgi network. Coatomer complex is required for budding from Golgi membranes, and is essential for the retrograde Golgi-to-ER transport of dilysine-tagged proteins.</text>
</comment>
<evidence type="ECO:0000256" key="4">
    <source>
        <dbReference type="ARBA" id="ARBA00022737"/>
    </source>
</evidence>
<feature type="domain" description="Clathrin/coatomer adaptor adaptin-like N-terminal" evidence="11">
    <location>
        <begin position="19"/>
        <end position="495"/>
    </location>
</feature>
<sequence>MADKTPCFTLVADEGDLGYQTQDLRAALEKGTDDLKLDTLRRIIVSTLNGQPQPALLMPIIQFVLPSKSKQIKKLLHFYWEICPKLDENGKLKQEMILVCNAIRNDLQHPNEYIRGATLRFLQKIREPELLEPLIPTCRSCLEHRHSYVRKNAVMAVFQIYKNFDFLIPDAPELIQTFMAAESDTTSLRNAFTMLQAVAPSRAVEYFLSIYDQVGQLDEMMQLSVIELIRKESKAGGSGAQEGALKARYIKCIFELLNSGSHSVKYEAAATLTTLTQNPAAVKAAASCLISLVLSEPSNNVKMIVLARIAALHQKHEHVLDDLVMDILRVLTSPDMDVRKKALAIAMDMVSGRNVDDVVGFLKKELSRTLDPSFEKATEYRQLLIQTIHTCAIRHSEVASSVVHVLMDFLGDASNASAVDVIAFVREVVEKFPDLRSGIVGKLVDTFGEIKSGKVFRGAMWIVGEYANSVDEIHAAMQQVRKVIGEVPILASEQRLLDQAEQEAAGAAEADLINGEAALSNKPVPTTATRVLADGTYATETVFSSSSTANASLEAVKAAAKPPLRALILGGDFYTATVLAATLTKLVMRFKELSSGSPRAVNELRAECMLVMTSVIRVGQSHFASVPIDEDAQERILACLQSLAELDNPAGGAERARVVEDIFLRDTQRAYAQMVEHEEAKAQEKKRRAERAQAVQADDLIQFRQLAKKSAGGADADEYELDLTKATGAGELVKDDFVSKLQRVVQLTGFSDPVYAEAYVHVQGFDILLDVLIVNQTNETLQNLTCEFATLGDLRLLERPIPYTLGPQSFQSLKATIKVSSTETGVIFGNIFYDSERSTDSHCVVLNDIHIDILDYITPGYCNETQFRSMWTEFEWENKVNVNTNIDDLRAYLQHIMSSTNMACLTPDAALEGDCGFLSANLYARSLFGEDALANLSIEKLADGTLQGHVRIRSKTQGIALSLGDRITVSQKSAA</sequence>
<dbReference type="GO" id="GO:0005198">
    <property type="term" value="F:structural molecule activity"/>
    <property type="evidence" value="ECO:0007669"/>
    <property type="project" value="InterPro"/>
</dbReference>
<keyword evidence="6 10" id="KW-0653">Protein transport</keyword>
<keyword evidence="7 10" id="KW-0333">Golgi apparatus</keyword>
<evidence type="ECO:0000256" key="1">
    <source>
        <dbReference type="ARBA" id="ARBA00004255"/>
    </source>
</evidence>
<reference evidence="14 15" key="1">
    <citation type="submission" date="2021-12" db="EMBL/GenBank/DDBJ databases">
        <title>High titer production of polyol ester of fatty acids by Rhodotorula paludigena BS15 towards product separation-free biomass refinery.</title>
        <authorList>
            <person name="Mano J."/>
            <person name="Ono H."/>
            <person name="Tanaka T."/>
            <person name="Naito K."/>
            <person name="Sushida H."/>
            <person name="Ike M."/>
            <person name="Tokuyasu K."/>
            <person name="Kitaoka M."/>
        </authorList>
    </citation>
    <scope>NUCLEOTIDE SEQUENCE [LARGE SCALE GENOMIC DNA]</scope>
    <source>
        <strain evidence="14 15">BS15</strain>
    </source>
</reference>
<accession>A0AAV5GDB3</accession>
<evidence type="ECO:0000256" key="5">
    <source>
        <dbReference type="ARBA" id="ARBA00022892"/>
    </source>
</evidence>
<gene>
    <name evidence="14" type="ORF">Rhopal_000042-T1</name>
</gene>
<evidence type="ECO:0000259" key="11">
    <source>
        <dbReference type="Pfam" id="PF01602"/>
    </source>
</evidence>
<dbReference type="AlphaFoldDB" id="A0AAV5GDB3"/>
<evidence type="ECO:0000256" key="7">
    <source>
        <dbReference type="ARBA" id="ARBA00023034"/>
    </source>
</evidence>
<protein>
    <recommendedName>
        <fullName evidence="10">Coatomer subunit beta</fullName>
    </recommendedName>
    <alternativeName>
        <fullName evidence="10">Beta-coat protein</fullName>
    </alternativeName>
</protein>
<feature type="domain" description="Coatomer beta subunit C-terminal" evidence="12">
    <location>
        <begin position="697"/>
        <end position="834"/>
    </location>
</feature>
<dbReference type="InterPro" id="IPR002553">
    <property type="entry name" value="Clathrin/coatomer_adapt-like_N"/>
</dbReference>
<name>A0AAV5GDB3_9BASI</name>
<dbReference type="InterPro" id="IPR029446">
    <property type="entry name" value="COPB1_appendage_platform_dom"/>
</dbReference>